<dbReference type="RefSeq" id="WP_073008604.1">
    <property type="nucleotide sequence ID" value="NZ_FQXD01000008.1"/>
</dbReference>
<dbReference type="AlphaFoldDB" id="A0A1M5TKU4"/>
<evidence type="ECO:0000313" key="2">
    <source>
        <dbReference type="Proteomes" id="UP000184079"/>
    </source>
</evidence>
<dbReference type="InterPro" id="IPR007344">
    <property type="entry name" value="GrpB/CoaE"/>
</dbReference>
<dbReference type="InterPro" id="IPR043519">
    <property type="entry name" value="NT_sf"/>
</dbReference>
<dbReference type="EMBL" id="FQXD01000008">
    <property type="protein sequence ID" value="SHH51309.1"/>
    <property type="molecule type" value="Genomic_DNA"/>
</dbReference>
<reference evidence="2" key="1">
    <citation type="submission" date="2016-11" db="EMBL/GenBank/DDBJ databases">
        <authorList>
            <person name="Varghese N."/>
            <person name="Submissions S."/>
        </authorList>
    </citation>
    <scope>NUCLEOTIDE SEQUENCE [LARGE SCALE GENOMIC DNA]</scope>
    <source>
        <strain evidence="2">CGMCC 1.6496</strain>
    </source>
</reference>
<accession>A0A1M5TKU4</accession>
<dbReference type="SUPFAM" id="SSF81301">
    <property type="entry name" value="Nucleotidyltransferase"/>
    <property type="match status" value="1"/>
</dbReference>
<dbReference type="Pfam" id="PF04229">
    <property type="entry name" value="GrpB"/>
    <property type="match status" value="1"/>
</dbReference>
<dbReference type="GO" id="GO:0016740">
    <property type="term" value="F:transferase activity"/>
    <property type="evidence" value="ECO:0007669"/>
    <property type="project" value="UniProtKB-KW"/>
</dbReference>
<dbReference type="Proteomes" id="UP000184079">
    <property type="component" value="Unassembled WGS sequence"/>
</dbReference>
<dbReference type="PANTHER" id="PTHR34822:SF1">
    <property type="entry name" value="GRPB FAMILY PROTEIN"/>
    <property type="match status" value="1"/>
</dbReference>
<organism evidence="1 2">
    <name type="scientific">Virgibacillus chiguensis</name>
    <dbReference type="NCBI Taxonomy" id="411959"/>
    <lineage>
        <taxon>Bacteria</taxon>
        <taxon>Bacillati</taxon>
        <taxon>Bacillota</taxon>
        <taxon>Bacilli</taxon>
        <taxon>Bacillales</taxon>
        <taxon>Bacillaceae</taxon>
        <taxon>Virgibacillus</taxon>
    </lineage>
</organism>
<dbReference type="PANTHER" id="PTHR34822">
    <property type="entry name" value="GRPB DOMAIN PROTEIN (AFU_ORTHOLOGUE AFUA_1G01530)"/>
    <property type="match status" value="1"/>
</dbReference>
<name>A0A1M5TKU4_9BACI</name>
<gene>
    <name evidence="1" type="ORF">SAMN05421807_10847</name>
</gene>
<dbReference type="OrthoDB" id="9799092at2"/>
<dbReference type="Gene3D" id="3.30.460.10">
    <property type="entry name" value="Beta Polymerase, domain 2"/>
    <property type="match status" value="1"/>
</dbReference>
<protein>
    <submittedName>
        <fullName evidence="1">GrpB domain, predicted nucleotidyltransferase, UPF0157 family</fullName>
    </submittedName>
</protein>
<sequence length="170" mass="19952">MREVVVIPYQSQWQQLFGQEATYIKELFQTELVTIHHIGSTAVPGLAAKPIIDIMPVVKSIEKVGEYIEGMENLGYHTLGEYGIEGRRFFIKGEYKRTHHVHMFQQGDQHIKRHIAFRDYLIHHPSTAIEYGNLKRTLAKNYSNQVEKYMRGKNDFVKDVEQRALSWYKQ</sequence>
<proteinExistence type="predicted"/>
<evidence type="ECO:0000313" key="1">
    <source>
        <dbReference type="EMBL" id="SHH51309.1"/>
    </source>
</evidence>
<keyword evidence="1" id="KW-0808">Transferase</keyword>
<keyword evidence="2" id="KW-1185">Reference proteome</keyword>